<dbReference type="InParanoid" id="A0A067QPQ6"/>
<dbReference type="GO" id="GO:0005615">
    <property type="term" value="C:extracellular space"/>
    <property type="evidence" value="ECO:0007669"/>
    <property type="project" value="TreeGrafter"/>
</dbReference>
<evidence type="ECO:0000313" key="11">
    <source>
        <dbReference type="EMBL" id="KDR10544.1"/>
    </source>
</evidence>
<evidence type="ECO:0000256" key="10">
    <source>
        <dbReference type="RuleBase" id="RU003500"/>
    </source>
</evidence>
<evidence type="ECO:0000313" key="12">
    <source>
        <dbReference type="Proteomes" id="UP000027135"/>
    </source>
</evidence>
<dbReference type="CDD" id="cd19337">
    <property type="entry name" value="Wnt_Wnt5"/>
    <property type="match status" value="1"/>
</dbReference>
<dbReference type="GO" id="GO:0007517">
    <property type="term" value="P:muscle organ development"/>
    <property type="evidence" value="ECO:0007669"/>
    <property type="project" value="UniProtKB-ARBA"/>
</dbReference>
<dbReference type="Pfam" id="PF00110">
    <property type="entry name" value="wnt"/>
    <property type="match status" value="1"/>
</dbReference>
<dbReference type="InterPro" id="IPR018161">
    <property type="entry name" value="Wnt_CS"/>
</dbReference>
<dbReference type="GO" id="GO:0060560">
    <property type="term" value="P:developmental growth involved in morphogenesis"/>
    <property type="evidence" value="ECO:0007669"/>
    <property type="project" value="UniProtKB-ARBA"/>
</dbReference>
<evidence type="ECO:0000256" key="1">
    <source>
        <dbReference type="ARBA" id="ARBA00004498"/>
    </source>
</evidence>
<dbReference type="EMBL" id="KK853153">
    <property type="protein sequence ID" value="KDR10544.1"/>
    <property type="molecule type" value="Genomic_DNA"/>
</dbReference>
<comment type="subcellular location">
    <subcellularLocation>
        <location evidence="1 10">Secreted</location>
        <location evidence="1 10">Extracellular space</location>
        <location evidence="1 10">Extracellular matrix</location>
    </subcellularLocation>
</comment>
<evidence type="ECO:0000256" key="7">
    <source>
        <dbReference type="ARBA" id="ARBA00023157"/>
    </source>
</evidence>
<organism evidence="11 12">
    <name type="scientific">Zootermopsis nevadensis</name>
    <name type="common">Dampwood termite</name>
    <dbReference type="NCBI Taxonomy" id="136037"/>
    <lineage>
        <taxon>Eukaryota</taxon>
        <taxon>Metazoa</taxon>
        <taxon>Ecdysozoa</taxon>
        <taxon>Arthropoda</taxon>
        <taxon>Hexapoda</taxon>
        <taxon>Insecta</taxon>
        <taxon>Pterygota</taxon>
        <taxon>Neoptera</taxon>
        <taxon>Polyneoptera</taxon>
        <taxon>Dictyoptera</taxon>
        <taxon>Blattodea</taxon>
        <taxon>Blattoidea</taxon>
        <taxon>Termitoidae</taxon>
        <taxon>Termopsidae</taxon>
        <taxon>Zootermopsis</taxon>
    </lineage>
</organism>
<evidence type="ECO:0000256" key="3">
    <source>
        <dbReference type="ARBA" id="ARBA00022473"/>
    </source>
</evidence>
<dbReference type="OMA" id="IQVERCH"/>
<dbReference type="FunFam" id="3.30.2460.20:FF:000001">
    <property type="entry name" value="Wnt homolog"/>
    <property type="match status" value="1"/>
</dbReference>
<evidence type="ECO:0000256" key="9">
    <source>
        <dbReference type="ARBA" id="ARBA00023288"/>
    </source>
</evidence>
<dbReference type="InterPro" id="IPR043158">
    <property type="entry name" value="Wnt_C"/>
</dbReference>
<evidence type="ECO:0000256" key="5">
    <source>
        <dbReference type="ARBA" id="ARBA00022530"/>
    </source>
</evidence>
<protein>
    <recommendedName>
        <fullName evidence="10">Protein Wnt</fullName>
    </recommendedName>
</protein>
<keyword evidence="12" id="KW-1185">Reference proteome</keyword>
<keyword evidence="8" id="KW-0325">Glycoprotein</keyword>
<dbReference type="GO" id="GO:0060070">
    <property type="term" value="P:canonical Wnt signaling pathway"/>
    <property type="evidence" value="ECO:0007669"/>
    <property type="project" value="TreeGrafter"/>
</dbReference>
<dbReference type="Gene3D" id="3.30.2460.20">
    <property type="match status" value="1"/>
</dbReference>
<keyword evidence="6 10" id="KW-0879">Wnt signaling pathway</keyword>
<dbReference type="AlphaFoldDB" id="A0A067QPQ6"/>
<dbReference type="PROSITE" id="PS00246">
    <property type="entry name" value="WNT1"/>
    <property type="match status" value="1"/>
</dbReference>
<dbReference type="GO" id="GO:0030182">
    <property type="term" value="P:neuron differentiation"/>
    <property type="evidence" value="ECO:0007669"/>
    <property type="project" value="TreeGrafter"/>
</dbReference>
<feature type="non-terminal residue" evidence="11">
    <location>
        <position position="1"/>
    </location>
</feature>
<accession>A0A067QPQ6</accession>
<dbReference type="GO" id="GO:0005125">
    <property type="term" value="F:cytokine activity"/>
    <property type="evidence" value="ECO:0007669"/>
    <property type="project" value="TreeGrafter"/>
</dbReference>
<evidence type="ECO:0000256" key="2">
    <source>
        <dbReference type="ARBA" id="ARBA00005683"/>
    </source>
</evidence>
<keyword evidence="4" id="KW-0964">Secreted</keyword>
<comment type="function">
    <text evidence="10">Ligand for members of the frizzled family of seven transmembrane receptors.</text>
</comment>
<dbReference type="eggNOG" id="KOG3913">
    <property type="taxonomic scope" value="Eukaryota"/>
</dbReference>
<dbReference type="STRING" id="136037.A0A067QPQ6"/>
<comment type="similarity">
    <text evidence="2 10">Belongs to the Wnt family.</text>
</comment>
<evidence type="ECO:0000256" key="4">
    <source>
        <dbReference type="ARBA" id="ARBA00022525"/>
    </source>
</evidence>
<keyword evidence="7" id="KW-1015">Disulfide bond</keyword>
<keyword evidence="3 10" id="KW-0217">Developmental protein</keyword>
<dbReference type="GO" id="GO:0045165">
    <property type="term" value="P:cell fate commitment"/>
    <property type="evidence" value="ECO:0007669"/>
    <property type="project" value="TreeGrafter"/>
</dbReference>
<dbReference type="PRINTS" id="PR01349">
    <property type="entry name" value="WNTPROTEIN"/>
</dbReference>
<sequence>FLCGSRNVGVQTAEVVRLPQPQYLIGASPLCTQISGLSPGQTKLCQLYQDHMSGVGRGARAGIAECQWQFRHRRWNCSTAHDSSLFGPMLKIASREAAFAHAIGAAGVVHAISRACRDGQLSSCGCSRTGRPRDLNRDWIWGGCGDNLEYGYKFTQGFVDVREREKNYRRGSREQGRSLMNLHNNEAGRRAVIKKSRVTCKCHGVSGSCSLITCWQQLAPFREIGDYVKDKYDGATEVRVNRRGRLQIRDPRFNKPTANDLVYIDDSPNYCIRNMSVGSLGTQGRLCNRTSQGMDGCNLMCCGRGYNTQKTMIRERCDCKFHWCCYVDCKICVKTVDVHTCK</sequence>
<dbReference type="GO" id="GO:0000902">
    <property type="term" value="P:cell morphogenesis"/>
    <property type="evidence" value="ECO:0007669"/>
    <property type="project" value="UniProtKB-ARBA"/>
</dbReference>
<evidence type="ECO:0000256" key="8">
    <source>
        <dbReference type="ARBA" id="ARBA00023180"/>
    </source>
</evidence>
<proteinExistence type="inferred from homology"/>
<name>A0A067QPQ6_ZOONE</name>
<reference evidence="11 12" key="1">
    <citation type="journal article" date="2014" name="Nat. Commun.">
        <title>Molecular traces of alternative social organization in a termite genome.</title>
        <authorList>
            <person name="Terrapon N."/>
            <person name="Li C."/>
            <person name="Robertson H.M."/>
            <person name="Ji L."/>
            <person name="Meng X."/>
            <person name="Booth W."/>
            <person name="Chen Z."/>
            <person name="Childers C.P."/>
            <person name="Glastad K.M."/>
            <person name="Gokhale K."/>
            <person name="Gowin J."/>
            <person name="Gronenberg W."/>
            <person name="Hermansen R.A."/>
            <person name="Hu H."/>
            <person name="Hunt B.G."/>
            <person name="Huylmans A.K."/>
            <person name="Khalil S.M."/>
            <person name="Mitchell R.D."/>
            <person name="Munoz-Torres M.C."/>
            <person name="Mustard J.A."/>
            <person name="Pan H."/>
            <person name="Reese J.T."/>
            <person name="Scharf M.E."/>
            <person name="Sun F."/>
            <person name="Vogel H."/>
            <person name="Xiao J."/>
            <person name="Yang W."/>
            <person name="Yang Z."/>
            <person name="Yang Z."/>
            <person name="Zhou J."/>
            <person name="Zhu J."/>
            <person name="Brent C.S."/>
            <person name="Elsik C.G."/>
            <person name="Goodisman M.A."/>
            <person name="Liberles D.A."/>
            <person name="Roe R.M."/>
            <person name="Vargo E.L."/>
            <person name="Vilcinskas A."/>
            <person name="Wang J."/>
            <person name="Bornberg-Bauer E."/>
            <person name="Korb J."/>
            <person name="Zhang G."/>
            <person name="Liebig J."/>
        </authorList>
    </citation>
    <scope>NUCLEOTIDE SEQUENCE [LARGE SCALE GENOMIC DNA]</scope>
    <source>
        <tissue evidence="11">Whole organism</tissue>
    </source>
</reference>
<keyword evidence="5" id="KW-0272">Extracellular matrix</keyword>
<dbReference type="PANTHER" id="PTHR12027">
    <property type="entry name" value="WNT RELATED"/>
    <property type="match status" value="1"/>
</dbReference>
<dbReference type="PANTHER" id="PTHR12027:SF77">
    <property type="entry name" value="PROTEIN WNT-5"/>
    <property type="match status" value="1"/>
</dbReference>
<dbReference type="Proteomes" id="UP000027135">
    <property type="component" value="Unassembled WGS sequence"/>
</dbReference>
<gene>
    <name evidence="11" type="ORF">L798_15253</name>
</gene>
<dbReference type="InterPro" id="IPR005817">
    <property type="entry name" value="Wnt"/>
</dbReference>
<dbReference type="GO" id="GO:0005109">
    <property type="term" value="F:frizzled binding"/>
    <property type="evidence" value="ECO:0007669"/>
    <property type="project" value="TreeGrafter"/>
</dbReference>
<dbReference type="SMART" id="SM00097">
    <property type="entry name" value="WNT1"/>
    <property type="match status" value="1"/>
</dbReference>
<keyword evidence="9" id="KW-0449">Lipoprotein</keyword>
<evidence type="ECO:0000256" key="6">
    <source>
        <dbReference type="ARBA" id="ARBA00022687"/>
    </source>
</evidence>